<keyword evidence="3" id="KW-1185">Reference proteome</keyword>
<reference evidence="2" key="2">
    <citation type="submission" date="2022-01" db="EMBL/GenBank/DDBJ databases">
        <authorList>
            <person name="Yamashiro T."/>
            <person name="Shiraishi A."/>
            <person name="Satake H."/>
            <person name="Nakayama K."/>
        </authorList>
    </citation>
    <scope>NUCLEOTIDE SEQUENCE</scope>
</reference>
<dbReference type="Proteomes" id="UP001151760">
    <property type="component" value="Unassembled WGS sequence"/>
</dbReference>
<name>A0ABQ4XC42_9ASTR</name>
<reference evidence="2" key="1">
    <citation type="journal article" date="2022" name="Int. J. Mol. Sci.">
        <title>Draft Genome of Tanacetum Coccineum: Genomic Comparison of Closely Related Tanacetum-Family Plants.</title>
        <authorList>
            <person name="Yamashiro T."/>
            <person name="Shiraishi A."/>
            <person name="Nakayama K."/>
            <person name="Satake H."/>
        </authorList>
    </citation>
    <scope>NUCLEOTIDE SEQUENCE</scope>
</reference>
<feature type="compositionally biased region" description="Low complexity" evidence="1">
    <location>
        <begin position="49"/>
        <end position="59"/>
    </location>
</feature>
<sequence>MIVMTSIIELESLFSLLFDEYFNEVNQVVSKSSVVTTADAFDKRQKQQDSTSSTSTLDTTVTTDGNFDFIRTVDSKLPHHQSSLKSNKESFVGEDWVGTSGGVFGNQGQASRSQAFGSQVDMVGSHAVTS</sequence>
<feature type="region of interest" description="Disordered" evidence="1">
    <location>
        <begin position="40"/>
        <end position="59"/>
    </location>
</feature>
<gene>
    <name evidence="2" type="ORF">Tco_0677330</name>
</gene>
<evidence type="ECO:0000256" key="1">
    <source>
        <dbReference type="SAM" id="MobiDB-lite"/>
    </source>
</evidence>
<comment type="caution">
    <text evidence="2">The sequence shown here is derived from an EMBL/GenBank/DDBJ whole genome shotgun (WGS) entry which is preliminary data.</text>
</comment>
<organism evidence="2 3">
    <name type="scientific">Tanacetum coccineum</name>
    <dbReference type="NCBI Taxonomy" id="301880"/>
    <lineage>
        <taxon>Eukaryota</taxon>
        <taxon>Viridiplantae</taxon>
        <taxon>Streptophyta</taxon>
        <taxon>Embryophyta</taxon>
        <taxon>Tracheophyta</taxon>
        <taxon>Spermatophyta</taxon>
        <taxon>Magnoliopsida</taxon>
        <taxon>eudicotyledons</taxon>
        <taxon>Gunneridae</taxon>
        <taxon>Pentapetalae</taxon>
        <taxon>asterids</taxon>
        <taxon>campanulids</taxon>
        <taxon>Asterales</taxon>
        <taxon>Asteraceae</taxon>
        <taxon>Asteroideae</taxon>
        <taxon>Anthemideae</taxon>
        <taxon>Anthemidinae</taxon>
        <taxon>Tanacetum</taxon>
    </lineage>
</organism>
<evidence type="ECO:0000313" key="3">
    <source>
        <dbReference type="Proteomes" id="UP001151760"/>
    </source>
</evidence>
<proteinExistence type="predicted"/>
<protein>
    <submittedName>
        <fullName evidence="2">Uncharacterized protein</fullName>
    </submittedName>
</protein>
<evidence type="ECO:0000313" key="2">
    <source>
        <dbReference type="EMBL" id="GJS62766.1"/>
    </source>
</evidence>
<dbReference type="EMBL" id="BQNB010009383">
    <property type="protein sequence ID" value="GJS62766.1"/>
    <property type="molecule type" value="Genomic_DNA"/>
</dbReference>
<accession>A0ABQ4XC42</accession>